<dbReference type="OMA" id="CGWLEKF"/>
<evidence type="ECO:0000313" key="1">
    <source>
        <dbReference type="EnsemblMetazoa" id="OVOC3649.1"/>
    </source>
</evidence>
<dbReference type="InterPro" id="IPR008962">
    <property type="entry name" value="PapD-like_sf"/>
</dbReference>
<reference evidence="2" key="1">
    <citation type="submission" date="2013-10" db="EMBL/GenBank/DDBJ databases">
        <title>Genome sequencing of Onchocerca volvulus.</title>
        <authorList>
            <person name="Cotton J."/>
            <person name="Tsai J."/>
            <person name="Stanley E."/>
            <person name="Tracey A."/>
            <person name="Holroyd N."/>
            <person name="Lustigman S."/>
            <person name="Berriman M."/>
        </authorList>
    </citation>
    <scope>NUCLEOTIDE SEQUENCE</scope>
</reference>
<dbReference type="EnsemblMetazoa" id="OVOC3649.1">
    <property type="protein sequence ID" value="OVOC3649.1"/>
    <property type="gene ID" value="WBGene00240458"/>
</dbReference>
<organism evidence="1 2">
    <name type="scientific">Onchocerca volvulus</name>
    <dbReference type="NCBI Taxonomy" id="6282"/>
    <lineage>
        <taxon>Eukaryota</taxon>
        <taxon>Metazoa</taxon>
        <taxon>Ecdysozoa</taxon>
        <taxon>Nematoda</taxon>
        <taxon>Chromadorea</taxon>
        <taxon>Rhabditida</taxon>
        <taxon>Spirurina</taxon>
        <taxon>Spiruromorpha</taxon>
        <taxon>Filarioidea</taxon>
        <taxon>Onchocercidae</taxon>
        <taxon>Onchocerca</taxon>
    </lineage>
</organism>
<dbReference type="Gene3D" id="2.60.40.10">
    <property type="entry name" value="Immunoglobulins"/>
    <property type="match status" value="1"/>
</dbReference>
<evidence type="ECO:0000313" key="2">
    <source>
        <dbReference type="Proteomes" id="UP000024404"/>
    </source>
</evidence>
<dbReference type="AlphaFoldDB" id="A0A8R1TRP2"/>
<reference evidence="1" key="2">
    <citation type="submission" date="2022-06" db="UniProtKB">
        <authorList>
            <consortium name="EnsemblMetazoa"/>
        </authorList>
    </citation>
    <scope>IDENTIFICATION</scope>
</reference>
<dbReference type="SUPFAM" id="SSF49354">
    <property type="entry name" value="PapD-like"/>
    <property type="match status" value="1"/>
</dbReference>
<dbReference type="Proteomes" id="UP000024404">
    <property type="component" value="Unassembled WGS sequence"/>
</dbReference>
<sequence length="229" mass="25549">MSYPKEIIFPEINTSVVRCLLLRNNTKTDFAVKLRTNSPALIIEPLQGFLRAGHTQSVSIRLDGANKASKGSIEIYCRPVNRKTEAECRRWFLTPIEVKESKNQLAQILRIRTSTGFTPLETILDLPCLAVTVQAEQYPTFMASDSDTVTAHQIDSETTTACVISETELLAMLPPDSSLNTAEGIDGNSWNQNMSLWLRPSCGWLEKFFDSLFPPDEKQETVAFCGASQ</sequence>
<dbReference type="InterPro" id="IPR013783">
    <property type="entry name" value="Ig-like_fold"/>
</dbReference>
<accession>A0A8R1TRP2</accession>
<dbReference type="EMBL" id="CMVM020000120">
    <property type="status" value="NOT_ANNOTATED_CDS"/>
    <property type="molecule type" value="Genomic_DNA"/>
</dbReference>
<evidence type="ECO:0008006" key="3">
    <source>
        <dbReference type="Google" id="ProtNLM"/>
    </source>
</evidence>
<keyword evidence="2" id="KW-1185">Reference proteome</keyword>
<name>A0A8R1TRP2_ONCVO</name>
<proteinExistence type="predicted"/>
<protein>
    <recommendedName>
        <fullName evidence="3">MSP domain-containing protein</fullName>
    </recommendedName>
</protein>